<name>A0ABV9D8R6_9MICO</name>
<keyword evidence="3" id="KW-1185">Reference proteome</keyword>
<dbReference type="Gene3D" id="3.40.50.1820">
    <property type="entry name" value="alpha/beta hydrolase"/>
    <property type="match status" value="1"/>
</dbReference>
<keyword evidence="2" id="KW-0378">Hydrolase</keyword>
<dbReference type="PANTHER" id="PTHR43798">
    <property type="entry name" value="MONOACYLGLYCEROL LIPASE"/>
    <property type="match status" value="1"/>
</dbReference>
<dbReference type="GO" id="GO:0016787">
    <property type="term" value="F:hydrolase activity"/>
    <property type="evidence" value="ECO:0007669"/>
    <property type="project" value="UniProtKB-KW"/>
</dbReference>
<dbReference type="InterPro" id="IPR050266">
    <property type="entry name" value="AB_hydrolase_sf"/>
</dbReference>
<proteinExistence type="predicted"/>
<dbReference type="EMBL" id="JBHSGF010000002">
    <property type="protein sequence ID" value="MFC4554430.1"/>
    <property type="molecule type" value="Genomic_DNA"/>
</dbReference>
<evidence type="ECO:0000313" key="2">
    <source>
        <dbReference type="EMBL" id="MFC4554430.1"/>
    </source>
</evidence>
<organism evidence="2 3">
    <name type="scientific">Georgenia faecalis</name>
    <dbReference type="NCBI Taxonomy" id="2483799"/>
    <lineage>
        <taxon>Bacteria</taxon>
        <taxon>Bacillati</taxon>
        <taxon>Actinomycetota</taxon>
        <taxon>Actinomycetes</taxon>
        <taxon>Micrococcales</taxon>
        <taxon>Bogoriellaceae</taxon>
        <taxon>Georgenia</taxon>
    </lineage>
</organism>
<evidence type="ECO:0000259" key="1">
    <source>
        <dbReference type="Pfam" id="PF12697"/>
    </source>
</evidence>
<dbReference type="Proteomes" id="UP001595955">
    <property type="component" value="Unassembled WGS sequence"/>
</dbReference>
<reference evidence="3" key="1">
    <citation type="journal article" date="2019" name="Int. J. Syst. Evol. Microbiol.">
        <title>The Global Catalogue of Microorganisms (GCM) 10K type strain sequencing project: providing services to taxonomists for standard genome sequencing and annotation.</title>
        <authorList>
            <consortium name="The Broad Institute Genomics Platform"/>
            <consortium name="The Broad Institute Genome Sequencing Center for Infectious Disease"/>
            <person name="Wu L."/>
            <person name="Ma J."/>
        </authorList>
    </citation>
    <scope>NUCLEOTIDE SEQUENCE [LARGE SCALE GENOMIC DNA]</scope>
    <source>
        <strain evidence="3">JCM 3369</strain>
    </source>
</reference>
<accession>A0ABV9D8R6</accession>
<protein>
    <submittedName>
        <fullName evidence="2">Alpha/beta fold hydrolase</fullName>
    </submittedName>
</protein>
<dbReference type="InterPro" id="IPR000073">
    <property type="entry name" value="AB_hydrolase_1"/>
</dbReference>
<sequence length="242" mass="25757">MTHVVARLRSLPATTRPGPGQRPYVLVHGIGTSSRYFRPLAAELRRTGPVHAVELPGFGPLPRPDRTLTMAELGDVVHTVLVGAGIADAVLVGHSMGAQVVVETLVRHPGVARTAALIGPTTNPAEATAVRQGLRLAQSGLHDSWAAGGVVASDYARAGLRWYTRMLRVMLDHPLEERLPLVDADVLVLRGQHDTVAPPAWVDRVVELLPRGQGAVVAGGGHAVMYDRPRAVAALVRELAED</sequence>
<dbReference type="InterPro" id="IPR029058">
    <property type="entry name" value="AB_hydrolase_fold"/>
</dbReference>
<comment type="caution">
    <text evidence="2">The sequence shown here is derived from an EMBL/GenBank/DDBJ whole genome shotgun (WGS) entry which is preliminary data.</text>
</comment>
<dbReference type="SUPFAM" id="SSF53474">
    <property type="entry name" value="alpha/beta-Hydrolases"/>
    <property type="match status" value="1"/>
</dbReference>
<feature type="domain" description="AB hydrolase-1" evidence="1">
    <location>
        <begin position="25"/>
        <end position="234"/>
    </location>
</feature>
<evidence type="ECO:0000313" key="3">
    <source>
        <dbReference type="Proteomes" id="UP001595955"/>
    </source>
</evidence>
<dbReference type="Pfam" id="PF12697">
    <property type="entry name" value="Abhydrolase_6"/>
    <property type="match status" value="1"/>
</dbReference>
<gene>
    <name evidence="2" type="ORF">ACFO3F_04135</name>
</gene>
<dbReference type="RefSeq" id="WP_122824943.1">
    <property type="nucleotide sequence ID" value="NZ_CP033325.1"/>
</dbReference>
<dbReference type="PANTHER" id="PTHR43798:SF33">
    <property type="entry name" value="HYDROLASE, PUTATIVE (AFU_ORTHOLOGUE AFUA_2G14860)-RELATED"/>
    <property type="match status" value="1"/>
</dbReference>